<evidence type="ECO:0000259" key="2">
    <source>
        <dbReference type="PROSITE" id="PS51462"/>
    </source>
</evidence>
<organism evidence="3 4">
    <name type="scientific">Leekyejoonella antrihumi</name>
    <dbReference type="NCBI Taxonomy" id="1660198"/>
    <lineage>
        <taxon>Bacteria</taxon>
        <taxon>Bacillati</taxon>
        <taxon>Actinomycetota</taxon>
        <taxon>Actinomycetes</taxon>
        <taxon>Micrococcales</taxon>
        <taxon>Dermacoccaceae</taxon>
        <taxon>Leekyejoonella</taxon>
    </lineage>
</organism>
<protein>
    <submittedName>
        <fullName evidence="3">NUDIX hydrolase</fullName>
    </submittedName>
</protein>
<dbReference type="SUPFAM" id="SSF55811">
    <property type="entry name" value="Nudix"/>
    <property type="match status" value="1"/>
</dbReference>
<dbReference type="Proteomes" id="UP000320244">
    <property type="component" value="Unassembled WGS sequence"/>
</dbReference>
<dbReference type="InterPro" id="IPR000086">
    <property type="entry name" value="NUDIX_hydrolase_dom"/>
</dbReference>
<evidence type="ECO:0000256" key="1">
    <source>
        <dbReference type="ARBA" id="ARBA00022801"/>
    </source>
</evidence>
<comment type="caution">
    <text evidence="3">The sequence shown here is derived from an EMBL/GenBank/DDBJ whole genome shotgun (WGS) entry which is preliminary data.</text>
</comment>
<accession>A0A563E8J3</accession>
<reference evidence="3 4" key="2">
    <citation type="submission" date="2019-08" db="EMBL/GenBank/DDBJ databases">
        <title>Jejuicoccus antrihumi gen. nov., sp. nov., a new member of the family Dermacoccaceae isolated from a cave.</title>
        <authorList>
            <person name="Schumann P."/>
            <person name="Kim I.S."/>
        </authorList>
    </citation>
    <scope>NUCLEOTIDE SEQUENCE [LARGE SCALE GENOMIC DNA]</scope>
    <source>
        <strain evidence="3 4">C5-26</strain>
    </source>
</reference>
<dbReference type="CDD" id="cd07067">
    <property type="entry name" value="HP_PGM_like"/>
    <property type="match status" value="1"/>
</dbReference>
<name>A0A563E8J3_9MICO</name>
<dbReference type="Pfam" id="PF00293">
    <property type="entry name" value="NUDIX"/>
    <property type="match status" value="1"/>
</dbReference>
<sequence>MTTQTQTQSGTIPAAGAVLWRRKGMELQVALVHRPKYDDWSWPKGKLEEDEAWTTAAAREVAEETGLVPRLGMPLPTSVYVVPRDRMKEVRYWAAEVAGGSGALEHEIDEVLWLTVPDAHAKLTYERDALQLQAVAKADRQDVLETWPLIVVRHAEAVGRSHWSEDDLVRPLNHTGSRRSTDLVPLLSAYGVSRVVTSDAVRCVDTVAPYAKFAHVDLRRKGGLSEDGFESNPKKVLQHVDRALDRANPVALCTHRPLLPSMLARLYDQAIPGSLAEELLVELARTGLEKGEAIVCQVVGSGPGAKVVTVERHLPNS</sequence>
<dbReference type="PANTHER" id="PTHR21340">
    <property type="entry name" value="DIADENOSINE 5,5-P1,P4-TETRAPHOSPHATE PYROPHOSPHOHYDROLASE MUTT"/>
    <property type="match status" value="1"/>
</dbReference>
<dbReference type="Pfam" id="PF00300">
    <property type="entry name" value="His_Phos_1"/>
    <property type="match status" value="1"/>
</dbReference>
<dbReference type="InterPro" id="IPR013078">
    <property type="entry name" value="His_Pase_superF_clade-1"/>
</dbReference>
<dbReference type="GO" id="GO:0006754">
    <property type="term" value="P:ATP biosynthetic process"/>
    <property type="evidence" value="ECO:0007669"/>
    <property type="project" value="TreeGrafter"/>
</dbReference>
<dbReference type="Gene3D" id="3.40.50.1240">
    <property type="entry name" value="Phosphoglycerate mutase-like"/>
    <property type="match status" value="1"/>
</dbReference>
<dbReference type="Gene3D" id="3.90.79.10">
    <property type="entry name" value="Nucleoside Triphosphate Pyrophosphohydrolase"/>
    <property type="match status" value="1"/>
</dbReference>
<dbReference type="PANTHER" id="PTHR21340:SF0">
    <property type="entry name" value="BIS(5'-NUCLEOSYL)-TETRAPHOSPHATASE [ASYMMETRICAL]"/>
    <property type="match status" value="1"/>
</dbReference>
<keyword evidence="1 3" id="KW-0378">Hydrolase</keyword>
<dbReference type="CDD" id="cd03673">
    <property type="entry name" value="NUDIX_Ap6A_hydrolase"/>
    <property type="match status" value="1"/>
</dbReference>
<dbReference type="AlphaFoldDB" id="A0A563E8J3"/>
<dbReference type="InterPro" id="IPR051325">
    <property type="entry name" value="Nudix_hydrolase_domain"/>
</dbReference>
<dbReference type="InterPro" id="IPR029033">
    <property type="entry name" value="His_PPase_superfam"/>
</dbReference>
<dbReference type="EMBL" id="VCQV01000001">
    <property type="protein sequence ID" value="TWP38898.1"/>
    <property type="molecule type" value="Genomic_DNA"/>
</dbReference>
<dbReference type="OrthoDB" id="4287477at2"/>
<gene>
    <name evidence="3" type="ORF">FGL98_00370</name>
</gene>
<proteinExistence type="predicted"/>
<keyword evidence="4" id="KW-1185">Reference proteome</keyword>
<dbReference type="SUPFAM" id="SSF53254">
    <property type="entry name" value="Phosphoglycerate mutase-like"/>
    <property type="match status" value="1"/>
</dbReference>
<evidence type="ECO:0000313" key="4">
    <source>
        <dbReference type="Proteomes" id="UP000320244"/>
    </source>
</evidence>
<evidence type="ECO:0000313" key="3">
    <source>
        <dbReference type="EMBL" id="TWP38898.1"/>
    </source>
</evidence>
<dbReference type="RefSeq" id="WP_146314681.1">
    <property type="nucleotide sequence ID" value="NZ_VCQV01000001.1"/>
</dbReference>
<reference evidence="3 4" key="1">
    <citation type="submission" date="2019-05" db="EMBL/GenBank/DDBJ databases">
        <authorList>
            <person name="Lee S.D."/>
        </authorList>
    </citation>
    <scope>NUCLEOTIDE SEQUENCE [LARGE SCALE GENOMIC DNA]</scope>
    <source>
        <strain evidence="3 4">C5-26</strain>
    </source>
</reference>
<dbReference type="InterPro" id="IPR020084">
    <property type="entry name" value="NUDIX_hydrolase_CS"/>
</dbReference>
<dbReference type="GO" id="GO:0004081">
    <property type="term" value="F:bis(5'-nucleosyl)-tetraphosphatase (asymmetrical) activity"/>
    <property type="evidence" value="ECO:0007669"/>
    <property type="project" value="TreeGrafter"/>
</dbReference>
<feature type="domain" description="Nudix hydrolase" evidence="2">
    <location>
        <begin position="10"/>
        <end position="136"/>
    </location>
</feature>
<dbReference type="GO" id="GO:0006167">
    <property type="term" value="P:AMP biosynthetic process"/>
    <property type="evidence" value="ECO:0007669"/>
    <property type="project" value="TreeGrafter"/>
</dbReference>
<dbReference type="PROSITE" id="PS00893">
    <property type="entry name" value="NUDIX_BOX"/>
    <property type="match status" value="1"/>
</dbReference>
<dbReference type="PROSITE" id="PS51462">
    <property type="entry name" value="NUDIX"/>
    <property type="match status" value="1"/>
</dbReference>
<dbReference type="InterPro" id="IPR015797">
    <property type="entry name" value="NUDIX_hydrolase-like_dom_sf"/>
</dbReference>